<protein>
    <recommendedName>
        <fullName evidence="8">oligopeptidase A</fullName>
        <ecNumber evidence="8">3.4.24.70</ecNumber>
    </recommendedName>
</protein>
<dbReference type="PANTHER" id="PTHR11804">
    <property type="entry name" value="PROTEASE M3 THIMET OLIGOPEPTIDASE-RELATED"/>
    <property type="match status" value="1"/>
</dbReference>
<dbReference type="Gene3D" id="1.10.1370.10">
    <property type="entry name" value="Neurolysin, domain 3"/>
    <property type="match status" value="1"/>
</dbReference>
<dbReference type="PANTHER" id="PTHR11804:SF83">
    <property type="entry name" value="LD37516P"/>
    <property type="match status" value="1"/>
</dbReference>
<dbReference type="CDD" id="cd06456">
    <property type="entry name" value="M3A_DCP"/>
    <property type="match status" value="1"/>
</dbReference>
<evidence type="ECO:0000256" key="4">
    <source>
        <dbReference type="ARBA" id="ARBA00022801"/>
    </source>
</evidence>
<dbReference type="GeneID" id="136823927"/>
<dbReference type="EC" id="3.4.24.70" evidence="8"/>
<evidence type="ECO:0000256" key="6">
    <source>
        <dbReference type="ARBA" id="ARBA00023049"/>
    </source>
</evidence>
<evidence type="ECO:0000313" key="12">
    <source>
        <dbReference type="EnsemblMetazoa" id="CLYHEMP002046.1"/>
    </source>
</evidence>
<reference evidence="12" key="1">
    <citation type="submission" date="2021-01" db="UniProtKB">
        <authorList>
            <consortium name="EnsemblMetazoa"/>
        </authorList>
    </citation>
    <scope>IDENTIFICATION</scope>
</reference>
<evidence type="ECO:0000256" key="5">
    <source>
        <dbReference type="ARBA" id="ARBA00022833"/>
    </source>
</evidence>
<sequence>MSSALHLYHQNATLLNNCFSLRCLQFSSLILNISQKHRYCTIPSANSNPLIDLKGLPDFHEVSGEAINEALPYIISETEKEHDSFDEILKTKDDVSWDDVVPKSEKIFDSLTLAWNAVSHLHGVKNNAQLREAYQKVQPDLVRLGSKASQSQSMYKALKILDGKKSEYDEAQNRIIESSIRSAELSGVHLEGSLKEEFNQITQQLAELGTKFQNNVLDSTKAFSYMVDDEKDLEGLPSSVKTLMATNAGQHLNKTVNPEEGPWRLSLDMPCFDPFMKYSLNSSLRQMMYTSYISRASSCDHDNSPNIEQIRQLRKRKSQILGFKNFAELSTSKKMSKTPEAVWKMIKELASKAKPVAKEELETLQSFANSQGFEGDLKHWDIAFWSEKQKEHTLSLNEERLREYFPLPRVLEGLFSLSQEIFGIKITEVAPNPTWHEDVKFFDIQNSQGEHIASFYLDLYSRPHEKQGGAWMGHAIDRNDALGRKPVAYLVCNQSPPIGEDPSLMTFRESITLFHEFGHGLQHMLTTVKYQAAAGINNIEYDAVELPSQFMENWLYDWNTLQKVTSHYKTGEKLPQDFFKQIVKGKLYNSGIATMRQLYFGALDMELHTSDDPWQEVMQRISKDYTLMTPLPVDSFPCSFLHIFSYGYAAGYYSYKWAEVLSADAFAAFEEVGLNDRQKVAQLGERFRDTVLSLGGGRHPEQVFIDFRGRKPDVSALLKSHGLL</sequence>
<dbReference type="AlphaFoldDB" id="A0A7M5USS0"/>
<dbReference type="GO" id="GO:0046872">
    <property type="term" value="F:metal ion binding"/>
    <property type="evidence" value="ECO:0007669"/>
    <property type="project" value="UniProtKB-UniRule"/>
</dbReference>
<proteinExistence type="inferred from homology"/>
<feature type="domain" description="Oligopeptidase A N-terminal" evidence="11">
    <location>
        <begin position="91"/>
        <end position="193"/>
    </location>
</feature>
<keyword evidence="13" id="KW-1185">Reference proteome</keyword>
<comment type="cofactor">
    <cofactor evidence="9">
        <name>Zn(2+)</name>
        <dbReference type="ChEBI" id="CHEBI:29105"/>
    </cofactor>
    <text evidence="9">Binds 1 zinc ion.</text>
</comment>
<evidence type="ECO:0000259" key="11">
    <source>
        <dbReference type="Pfam" id="PF19310"/>
    </source>
</evidence>
<dbReference type="InterPro" id="IPR045090">
    <property type="entry name" value="Pept_M3A_M3B"/>
</dbReference>
<keyword evidence="4 9" id="KW-0378">Hydrolase</keyword>
<dbReference type="OrthoDB" id="17530at2759"/>
<keyword evidence="5 9" id="KW-0862">Zinc</keyword>
<organism evidence="12 13">
    <name type="scientific">Clytia hemisphaerica</name>
    <dbReference type="NCBI Taxonomy" id="252671"/>
    <lineage>
        <taxon>Eukaryota</taxon>
        <taxon>Metazoa</taxon>
        <taxon>Cnidaria</taxon>
        <taxon>Hydrozoa</taxon>
        <taxon>Hydroidolina</taxon>
        <taxon>Leptothecata</taxon>
        <taxon>Obeliida</taxon>
        <taxon>Clytiidae</taxon>
        <taxon>Clytia</taxon>
    </lineage>
</organism>
<keyword evidence="6 9" id="KW-0482">Metalloprotease</keyword>
<dbReference type="GO" id="GO:0006518">
    <property type="term" value="P:peptide metabolic process"/>
    <property type="evidence" value="ECO:0007669"/>
    <property type="project" value="TreeGrafter"/>
</dbReference>
<dbReference type="SUPFAM" id="SSF55486">
    <property type="entry name" value="Metalloproteases ('zincins'), catalytic domain"/>
    <property type="match status" value="1"/>
</dbReference>
<evidence type="ECO:0000256" key="8">
    <source>
        <dbReference type="ARBA" id="ARBA00026100"/>
    </source>
</evidence>
<evidence type="ECO:0000256" key="7">
    <source>
        <dbReference type="ARBA" id="ARBA00024603"/>
    </source>
</evidence>
<dbReference type="EnsemblMetazoa" id="CLYHEMT002046.1">
    <property type="protein sequence ID" value="CLYHEMP002046.1"/>
    <property type="gene ID" value="CLYHEMG002046"/>
</dbReference>
<dbReference type="RefSeq" id="XP_066936186.1">
    <property type="nucleotide sequence ID" value="XM_067080085.1"/>
</dbReference>
<evidence type="ECO:0000256" key="1">
    <source>
        <dbReference type="ARBA" id="ARBA00006040"/>
    </source>
</evidence>
<dbReference type="InterPro" id="IPR024077">
    <property type="entry name" value="Neurolysin/TOP_dom2"/>
</dbReference>
<dbReference type="InterPro" id="IPR001567">
    <property type="entry name" value="Pept_M3A_M3B_dom"/>
</dbReference>
<comment type="similarity">
    <text evidence="1 9">Belongs to the peptidase M3 family.</text>
</comment>
<name>A0A7M5USS0_9CNID</name>
<dbReference type="GO" id="GO:0004222">
    <property type="term" value="F:metalloendopeptidase activity"/>
    <property type="evidence" value="ECO:0007669"/>
    <property type="project" value="UniProtKB-EC"/>
</dbReference>
<dbReference type="GO" id="GO:0005829">
    <property type="term" value="C:cytosol"/>
    <property type="evidence" value="ECO:0007669"/>
    <property type="project" value="UniProtKB-ARBA"/>
</dbReference>
<accession>A0A7M5USS0</accession>
<evidence type="ECO:0000313" key="13">
    <source>
        <dbReference type="Proteomes" id="UP000594262"/>
    </source>
</evidence>
<dbReference type="InterPro" id="IPR024079">
    <property type="entry name" value="MetalloPept_cat_dom_sf"/>
</dbReference>
<keyword evidence="3 9" id="KW-0479">Metal-binding</keyword>
<keyword evidence="2 9" id="KW-0645">Protease</keyword>
<feature type="domain" description="Peptidase M3A/M3B catalytic" evidence="10">
    <location>
        <begin position="275"/>
        <end position="722"/>
    </location>
</feature>
<dbReference type="InterPro" id="IPR034005">
    <property type="entry name" value="M3A_DCP"/>
</dbReference>
<evidence type="ECO:0000256" key="3">
    <source>
        <dbReference type="ARBA" id="ARBA00022723"/>
    </source>
</evidence>
<dbReference type="FunFam" id="3.40.390.10:FF:000009">
    <property type="entry name" value="Oligopeptidase A"/>
    <property type="match status" value="1"/>
</dbReference>
<dbReference type="Pfam" id="PF01432">
    <property type="entry name" value="Peptidase_M3"/>
    <property type="match status" value="1"/>
</dbReference>
<dbReference type="Proteomes" id="UP000594262">
    <property type="component" value="Unplaced"/>
</dbReference>
<evidence type="ECO:0000256" key="9">
    <source>
        <dbReference type="RuleBase" id="RU003435"/>
    </source>
</evidence>
<dbReference type="GO" id="GO:0006508">
    <property type="term" value="P:proteolysis"/>
    <property type="evidence" value="ECO:0007669"/>
    <property type="project" value="UniProtKB-KW"/>
</dbReference>
<comment type="catalytic activity">
    <reaction evidence="7">
        <text>Hydrolysis of oligopeptides, with broad specificity. Gly or Ala commonly occur as P1 or P1' residues, but more distant residues are also important, as is shown by the fact that Z-Gly-Pro-Gly-|-Gly-Pro-Ala is cleaved, but not Z-(Gly)(5).</text>
        <dbReference type="EC" id="3.4.24.70"/>
    </reaction>
</comment>
<dbReference type="Gene3D" id="3.40.390.10">
    <property type="entry name" value="Collagenase (Catalytic Domain)"/>
    <property type="match status" value="1"/>
</dbReference>
<dbReference type="Pfam" id="PF19310">
    <property type="entry name" value="TOP_N"/>
    <property type="match status" value="1"/>
</dbReference>
<dbReference type="InterPro" id="IPR045666">
    <property type="entry name" value="OpdA_N"/>
</dbReference>
<evidence type="ECO:0000256" key="2">
    <source>
        <dbReference type="ARBA" id="ARBA00022670"/>
    </source>
</evidence>
<evidence type="ECO:0000259" key="10">
    <source>
        <dbReference type="Pfam" id="PF01432"/>
    </source>
</evidence>